<reference evidence="1" key="1">
    <citation type="submission" date="2021-10" db="EMBL/GenBank/DDBJ databases">
        <title>Tropical sea cucumber genome reveals ecological adaptation and Cuvierian tubules defense mechanism.</title>
        <authorList>
            <person name="Chen T."/>
        </authorList>
    </citation>
    <scope>NUCLEOTIDE SEQUENCE</scope>
    <source>
        <strain evidence="1">Nanhai2018</strain>
        <tissue evidence="1">Muscle</tissue>
    </source>
</reference>
<dbReference type="AlphaFoldDB" id="A0A9Q0Y9B7"/>
<sequence length="72" mass="8178">MAVISHFIDSFSFIFSKIFQESVVPEDWRNANVTPIFKKGQRSLASNYRPVSLTSVCSKSWNPSLETVLLII</sequence>
<evidence type="ECO:0000313" key="2">
    <source>
        <dbReference type="Proteomes" id="UP001152320"/>
    </source>
</evidence>
<dbReference type="GO" id="GO:0031012">
    <property type="term" value="C:extracellular matrix"/>
    <property type="evidence" value="ECO:0007669"/>
    <property type="project" value="TreeGrafter"/>
</dbReference>
<dbReference type="GO" id="GO:0007508">
    <property type="term" value="P:larval heart development"/>
    <property type="evidence" value="ECO:0007669"/>
    <property type="project" value="TreeGrafter"/>
</dbReference>
<dbReference type="PANTHER" id="PTHR33395">
    <property type="entry name" value="TRANSCRIPTASE, PUTATIVE-RELATED-RELATED"/>
    <property type="match status" value="1"/>
</dbReference>
<organism evidence="1 2">
    <name type="scientific">Holothuria leucospilota</name>
    <name type="common">Black long sea cucumber</name>
    <name type="synonym">Mertensiothuria leucospilota</name>
    <dbReference type="NCBI Taxonomy" id="206669"/>
    <lineage>
        <taxon>Eukaryota</taxon>
        <taxon>Metazoa</taxon>
        <taxon>Echinodermata</taxon>
        <taxon>Eleutherozoa</taxon>
        <taxon>Echinozoa</taxon>
        <taxon>Holothuroidea</taxon>
        <taxon>Aspidochirotacea</taxon>
        <taxon>Aspidochirotida</taxon>
        <taxon>Holothuriidae</taxon>
        <taxon>Holothuria</taxon>
    </lineage>
</organism>
<comment type="caution">
    <text evidence="1">The sequence shown here is derived from an EMBL/GenBank/DDBJ whole genome shotgun (WGS) entry which is preliminary data.</text>
</comment>
<accession>A0A9Q0Y9B7</accession>
<dbReference type="Proteomes" id="UP001152320">
    <property type="component" value="Unassembled WGS sequence"/>
</dbReference>
<dbReference type="OrthoDB" id="416454at2759"/>
<name>A0A9Q0Y9B7_HOLLE</name>
<proteinExistence type="predicted"/>
<evidence type="ECO:0000313" key="1">
    <source>
        <dbReference type="EMBL" id="KAJ8017590.1"/>
    </source>
</evidence>
<keyword evidence="2" id="KW-1185">Reference proteome</keyword>
<dbReference type="GO" id="GO:0061343">
    <property type="term" value="P:cell adhesion involved in heart morphogenesis"/>
    <property type="evidence" value="ECO:0007669"/>
    <property type="project" value="TreeGrafter"/>
</dbReference>
<dbReference type="PANTHER" id="PTHR33395:SF22">
    <property type="entry name" value="REVERSE TRANSCRIPTASE DOMAIN-CONTAINING PROTEIN"/>
    <property type="match status" value="1"/>
</dbReference>
<dbReference type="EMBL" id="JAIZAY010001422">
    <property type="protein sequence ID" value="KAJ8017590.1"/>
    <property type="molecule type" value="Genomic_DNA"/>
</dbReference>
<gene>
    <name evidence="1" type="ORF">HOLleu_44899</name>
</gene>
<protein>
    <submittedName>
        <fullName evidence="1">Uncharacterized protein</fullName>
    </submittedName>
</protein>